<gene>
    <name evidence="1" type="ORF">HPP92_015664</name>
</gene>
<dbReference type="Proteomes" id="UP000639772">
    <property type="component" value="Unassembled WGS sequence"/>
</dbReference>
<evidence type="ECO:0000313" key="2">
    <source>
        <dbReference type="Proteomes" id="UP000639772"/>
    </source>
</evidence>
<comment type="caution">
    <text evidence="1">The sequence shown here is derived from an EMBL/GenBank/DDBJ whole genome shotgun (WGS) entry which is preliminary data.</text>
</comment>
<reference evidence="1 2" key="1">
    <citation type="journal article" date="2020" name="Nat. Food">
        <title>A phased Vanilla planifolia genome enables genetic improvement of flavour and production.</title>
        <authorList>
            <person name="Hasing T."/>
            <person name="Tang H."/>
            <person name="Brym M."/>
            <person name="Khazi F."/>
            <person name="Huang T."/>
            <person name="Chambers A.H."/>
        </authorList>
    </citation>
    <scope>NUCLEOTIDE SEQUENCE [LARGE SCALE GENOMIC DNA]</scope>
    <source>
        <tissue evidence="1">Leaf</tissue>
    </source>
</reference>
<dbReference type="EMBL" id="JADCNM010000008">
    <property type="protein sequence ID" value="KAG0471118.1"/>
    <property type="molecule type" value="Genomic_DNA"/>
</dbReference>
<sequence>MAWSQLLIQKDPKHHITGESMFMKIGPEIGSDTMLPSPVIKHPTITHEPNNVTKDKIISKKELPKQHNPPPNMEGKVVLILQLKAQNKREPPL</sequence>
<proteinExistence type="predicted"/>
<evidence type="ECO:0000313" key="1">
    <source>
        <dbReference type="EMBL" id="KAG0471118.1"/>
    </source>
</evidence>
<protein>
    <submittedName>
        <fullName evidence="1">Uncharacterized protein</fullName>
    </submittedName>
</protein>
<organism evidence="1 2">
    <name type="scientific">Vanilla planifolia</name>
    <name type="common">Vanilla</name>
    <dbReference type="NCBI Taxonomy" id="51239"/>
    <lineage>
        <taxon>Eukaryota</taxon>
        <taxon>Viridiplantae</taxon>
        <taxon>Streptophyta</taxon>
        <taxon>Embryophyta</taxon>
        <taxon>Tracheophyta</taxon>
        <taxon>Spermatophyta</taxon>
        <taxon>Magnoliopsida</taxon>
        <taxon>Liliopsida</taxon>
        <taxon>Asparagales</taxon>
        <taxon>Orchidaceae</taxon>
        <taxon>Vanilloideae</taxon>
        <taxon>Vanilleae</taxon>
        <taxon>Vanilla</taxon>
    </lineage>
</organism>
<name>A0A835QGP3_VANPL</name>
<dbReference type="AlphaFoldDB" id="A0A835QGP3"/>
<accession>A0A835QGP3</accession>